<feature type="transmembrane region" description="Helical" evidence="2">
    <location>
        <begin position="401"/>
        <end position="424"/>
    </location>
</feature>
<dbReference type="Proteomes" id="UP000500857">
    <property type="component" value="Chromosome"/>
</dbReference>
<evidence type="ECO:0000313" key="3">
    <source>
        <dbReference type="EMBL" id="QIZ69994.1"/>
    </source>
</evidence>
<protein>
    <recommendedName>
        <fullName evidence="5">DUF2157 domain-containing protein</fullName>
    </recommendedName>
</protein>
<feature type="transmembrane region" description="Helical" evidence="2">
    <location>
        <begin position="308"/>
        <end position="326"/>
    </location>
</feature>
<feature type="transmembrane region" description="Helical" evidence="2">
    <location>
        <begin position="697"/>
        <end position="713"/>
    </location>
</feature>
<organism evidence="3 4">
    <name type="scientific">Oxynema aestuarii AP17</name>
    <dbReference type="NCBI Taxonomy" id="2064643"/>
    <lineage>
        <taxon>Bacteria</taxon>
        <taxon>Bacillati</taxon>
        <taxon>Cyanobacteriota</taxon>
        <taxon>Cyanophyceae</taxon>
        <taxon>Oscillatoriophycideae</taxon>
        <taxon>Oscillatoriales</taxon>
        <taxon>Oscillatoriaceae</taxon>
        <taxon>Oxynema</taxon>
        <taxon>Oxynema aestuarii</taxon>
    </lineage>
</organism>
<feature type="transmembrane region" description="Helical" evidence="2">
    <location>
        <begin position="669"/>
        <end position="691"/>
    </location>
</feature>
<feature type="transmembrane region" description="Helical" evidence="2">
    <location>
        <begin position="502"/>
        <end position="523"/>
    </location>
</feature>
<name>A0A6H1TTR3_9CYAN</name>
<proteinExistence type="predicted"/>
<feature type="transmembrane region" description="Helical" evidence="2">
    <location>
        <begin position="1014"/>
        <end position="1034"/>
    </location>
</feature>
<keyword evidence="4" id="KW-1185">Reference proteome</keyword>
<dbReference type="EMBL" id="CP051167">
    <property type="protein sequence ID" value="QIZ69994.1"/>
    <property type="molecule type" value="Genomic_DNA"/>
</dbReference>
<feature type="transmembrane region" description="Helical" evidence="2">
    <location>
        <begin position="1180"/>
        <end position="1198"/>
    </location>
</feature>
<dbReference type="KEGG" id="oxy:HCG48_04885"/>
<evidence type="ECO:0000256" key="2">
    <source>
        <dbReference type="SAM" id="Phobius"/>
    </source>
</evidence>
<feature type="transmembrane region" description="Helical" evidence="2">
    <location>
        <begin position="920"/>
        <end position="937"/>
    </location>
</feature>
<keyword evidence="2" id="KW-1133">Transmembrane helix</keyword>
<evidence type="ECO:0000313" key="4">
    <source>
        <dbReference type="Proteomes" id="UP000500857"/>
    </source>
</evidence>
<feature type="region of interest" description="Disordered" evidence="1">
    <location>
        <begin position="55"/>
        <end position="79"/>
    </location>
</feature>
<accession>A0A6H1TTR3</accession>
<evidence type="ECO:0000256" key="1">
    <source>
        <dbReference type="SAM" id="MobiDB-lite"/>
    </source>
</evidence>
<gene>
    <name evidence="3" type="ORF">HCG48_04885</name>
</gene>
<feature type="transmembrane region" description="Helical" evidence="2">
    <location>
        <begin position="1242"/>
        <end position="1261"/>
    </location>
</feature>
<feature type="transmembrane region" description="Helical" evidence="2">
    <location>
        <begin position="1098"/>
        <end position="1114"/>
    </location>
</feature>
<feature type="transmembrane region" description="Helical" evidence="2">
    <location>
        <begin position="445"/>
        <end position="466"/>
    </location>
</feature>
<feature type="transmembrane region" description="Helical" evidence="2">
    <location>
        <begin position="1148"/>
        <end position="1168"/>
    </location>
</feature>
<evidence type="ECO:0008006" key="5">
    <source>
        <dbReference type="Google" id="ProtNLM"/>
    </source>
</evidence>
<feature type="transmembrane region" description="Helical" evidence="2">
    <location>
        <begin position="174"/>
        <end position="194"/>
    </location>
</feature>
<feature type="transmembrane region" description="Helical" evidence="2">
    <location>
        <begin position="734"/>
        <end position="755"/>
    </location>
</feature>
<feature type="transmembrane region" description="Helical" evidence="2">
    <location>
        <begin position="93"/>
        <end position="114"/>
    </location>
</feature>
<keyword evidence="2" id="KW-0472">Membrane</keyword>
<feature type="transmembrane region" description="Helical" evidence="2">
    <location>
        <begin position="230"/>
        <end position="248"/>
    </location>
</feature>
<feature type="transmembrane region" description="Helical" evidence="2">
    <location>
        <begin position="1074"/>
        <end position="1092"/>
    </location>
</feature>
<feature type="transmembrane region" description="Helical" evidence="2">
    <location>
        <begin position="569"/>
        <end position="588"/>
    </location>
</feature>
<feature type="transmembrane region" description="Helical" evidence="2">
    <location>
        <begin position="761"/>
        <end position="781"/>
    </location>
</feature>
<dbReference type="RefSeq" id="WP_168568151.1">
    <property type="nucleotide sequence ID" value="NZ_CP051167.1"/>
</dbReference>
<feature type="transmembrane region" description="Helical" evidence="2">
    <location>
        <begin position="355"/>
        <end position="374"/>
    </location>
</feature>
<sequence>MSSRKHPLISVYLDVSSGDPHLLDRLDTLIGWGWLTDDQAKVLALQYLSEALPEPSEVETPPQTAASPPPPPPPPRRSPELLRSLKAEFSVRWLLFLGMFMVAISSVVLAASQWERFDRTAQYLVLFTYTSVFWGVSQWTKRRDNLQLTARTLEIIGVLLVPVNFWAIDGFGLWNHWGGWLTIAIATPVLVTIIARYPPWQDRRSYKFGTGAVYLASAIAHWGWTFVNWPVSAIYLSIALTGVTIAIPRRIAIADSLFLLYATIVLLGRGIVLVPLLPETLGLAVGAIGWIVLTLHEKHKNLQNPSKIKRPAIVALGLLLLVSGWLLSIETLTWQSLGVSLLALWWLGDRLRHNFNVGETIALFFIGLQAYWLTRDLIPPVVRSGAFSTGTQLTASQSHPWVLLSLTLLPYLFLVLWVGDRFYAHAPGDSPVETLRERQRDARKCAITLDLLTAIFALLLGLLGSANPATRSLYLLASSATLAVLTVRRASLPLNPIQPRLLLYLTHCGVLLSASSLLDWAIPGLSARTWGSVLTATAIAEWGLSATFNHLGTEDRPRFCWRTTLAESGLYFGLGLASLSYLGFQNIYLLDDSSLGNGGLVWFAIPIALSAIADRLPLDPRLGRTLATIATIAAVTLTTPTDATRLMGFGLATILSVVNTRSLKQVPTAAIAVGFGLFFAAQFLAIGVWGIPPISGHNWWLVVSGAIATFTLVEPPLRRRGTPLSHIYARSVGGWAIALGVVELLFLSIHTVGIFSDYSTLSVAILLANGILLAAIAVRLARQPSDWAILAFGWALESTVAQTVGYFDRSVLSLGVANIALGLATQWISQWWYRATERPLPQLWQAIPLAYGILGVLLRSGTVTAWTGWTTFGLAAIALGVGRRSPAAKPVLYAGIAGISAAAFELTWYQVAPFTLGDRLVLVATLASAIAYVYQIVKRPFSRYFGLPVAEVEAIAHLHWAIGSIVLVDSISRPIAQTSWVALGTGALLSRYAIRLGRRFPNPRERDLQGEIAAEAWVYAGIAEASAVIVYLIVRLPAVWQQTAIVWGGAIASCIAYFLYFLPWERWGWPARPWRYTALLWPAIAAIWSSQFCEVTAYPWYISAAIVASFYGFLSRRDRNLRIGYTAIALLNWAIWRGLGALQLSDPLWFVLPPSASLLYLAAVDPWLTSRRQPRHFVRIFATGLVCIVLFFQGNWILTGSIGLGFIFAGLMFRVRAFLYLGTGTFLLNAIERLIFLNTLSFFMRSLVGLTVGIFLIWIAATFETRREQIVTFVQNWLIELKQWE</sequence>
<feature type="transmembrane region" description="Helical" evidence="2">
    <location>
        <begin position="148"/>
        <end position="168"/>
    </location>
</feature>
<feature type="transmembrane region" description="Helical" evidence="2">
    <location>
        <begin position="849"/>
        <end position="879"/>
    </location>
</feature>
<keyword evidence="2" id="KW-0812">Transmembrane</keyword>
<feature type="transmembrane region" description="Helical" evidence="2">
    <location>
        <begin position="600"/>
        <end position="618"/>
    </location>
</feature>
<feature type="transmembrane region" description="Helical" evidence="2">
    <location>
        <begin position="280"/>
        <end position="296"/>
    </location>
</feature>
<feature type="transmembrane region" description="Helical" evidence="2">
    <location>
        <begin position="891"/>
        <end position="908"/>
    </location>
</feature>
<feature type="transmembrane region" description="Helical" evidence="2">
    <location>
        <begin position="1204"/>
        <end position="1230"/>
    </location>
</feature>
<feature type="transmembrane region" description="Helical" evidence="2">
    <location>
        <begin position="811"/>
        <end position="829"/>
    </location>
</feature>
<feature type="transmembrane region" description="Helical" evidence="2">
    <location>
        <begin position="206"/>
        <end position="224"/>
    </location>
</feature>
<feature type="transmembrane region" description="Helical" evidence="2">
    <location>
        <begin position="1040"/>
        <end position="1062"/>
    </location>
</feature>
<feature type="transmembrane region" description="Helical" evidence="2">
    <location>
        <begin position="120"/>
        <end position="136"/>
    </location>
</feature>
<feature type="transmembrane region" description="Helical" evidence="2">
    <location>
        <begin position="1123"/>
        <end position="1142"/>
    </location>
</feature>
<reference evidence="3 4" key="1">
    <citation type="submission" date="2020-04" db="EMBL/GenBank/DDBJ databases">
        <authorList>
            <person name="Basu S."/>
            <person name="Maruthanayagam V."/>
            <person name="Chakraborty S."/>
            <person name="Pramanik A."/>
            <person name="Mukherjee J."/>
            <person name="Brink B."/>
        </authorList>
    </citation>
    <scope>NUCLEOTIDE SEQUENCE [LARGE SCALE GENOMIC DNA]</scope>
    <source>
        <strain evidence="3 4">AP17</strain>
    </source>
</reference>
<feature type="transmembrane region" description="Helical" evidence="2">
    <location>
        <begin position="472"/>
        <end position="490"/>
    </location>
</feature>
<feature type="compositionally biased region" description="Pro residues" evidence="1">
    <location>
        <begin position="67"/>
        <end position="76"/>
    </location>
</feature>